<keyword evidence="1" id="KW-0472">Membrane</keyword>
<gene>
    <name evidence="2" type="ORF">GGR22_002052</name>
</gene>
<dbReference type="EMBL" id="JACJIS010000002">
    <property type="protein sequence ID" value="MBA9073885.1"/>
    <property type="molecule type" value="Genomic_DNA"/>
</dbReference>
<sequence>MSENLKFKPLEVIGLISVLISIVIGSIDLYDRFAEDVIAEGTVSSYQSPPFLLNGYRNSKAYFTTLKTIARDKKIVSQKEIDSLIKDSEIRSRTSFNIDDTMSLIVSRGNDYRSFWVFTIKNDSDKPLEDLVLLTDLNGFCKTDYPFKKSSFHSFSSSIKLGELNPSYEIIVICWSDDNYNNNFLDYKKIRLTHKNGSVDVSFPNEKGKFMRTLSSIPIYIYAVVTILLIILIFKFSKKSLSSNNENSLS</sequence>
<accession>A0ABR6DQC1</accession>
<comment type="caution">
    <text evidence="2">The sequence shown here is derived from an EMBL/GenBank/DDBJ whole genome shotgun (WGS) entry which is preliminary data.</text>
</comment>
<feature type="transmembrane region" description="Helical" evidence="1">
    <location>
        <begin position="219"/>
        <end position="237"/>
    </location>
</feature>
<feature type="transmembrane region" description="Helical" evidence="1">
    <location>
        <begin position="12"/>
        <end position="30"/>
    </location>
</feature>
<evidence type="ECO:0000313" key="3">
    <source>
        <dbReference type="Proteomes" id="UP000555003"/>
    </source>
</evidence>
<name>A0ABR6DQC1_9FLAO</name>
<organism evidence="2 3">
    <name type="scientific">Flavobacterium gossypii</name>
    <dbReference type="NCBI Taxonomy" id="1646119"/>
    <lineage>
        <taxon>Bacteria</taxon>
        <taxon>Pseudomonadati</taxon>
        <taxon>Bacteroidota</taxon>
        <taxon>Flavobacteriia</taxon>
        <taxon>Flavobacteriales</taxon>
        <taxon>Flavobacteriaceae</taxon>
        <taxon>Flavobacterium</taxon>
    </lineage>
</organism>
<reference evidence="2 3" key="1">
    <citation type="submission" date="2020-08" db="EMBL/GenBank/DDBJ databases">
        <title>Genomic Encyclopedia of Type Strains, Phase IV (KMG-IV): sequencing the most valuable type-strain genomes for metagenomic binning, comparative biology and taxonomic classification.</title>
        <authorList>
            <person name="Goeker M."/>
        </authorList>
    </citation>
    <scope>NUCLEOTIDE SEQUENCE [LARGE SCALE GENOMIC DNA]</scope>
    <source>
        <strain evidence="2 3">DSM 100397</strain>
    </source>
</reference>
<keyword evidence="3" id="KW-1185">Reference proteome</keyword>
<protein>
    <submittedName>
        <fullName evidence="2">Uncharacterized protein</fullName>
    </submittedName>
</protein>
<keyword evidence="1" id="KW-1133">Transmembrane helix</keyword>
<dbReference type="RefSeq" id="WP_182493556.1">
    <property type="nucleotide sequence ID" value="NZ_JACJIS010000002.1"/>
</dbReference>
<dbReference type="Proteomes" id="UP000555003">
    <property type="component" value="Unassembled WGS sequence"/>
</dbReference>
<evidence type="ECO:0000256" key="1">
    <source>
        <dbReference type="SAM" id="Phobius"/>
    </source>
</evidence>
<evidence type="ECO:0000313" key="2">
    <source>
        <dbReference type="EMBL" id="MBA9073885.1"/>
    </source>
</evidence>
<proteinExistence type="predicted"/>
<keyword evidence="1" id="KW-0812">Transmembrane</keyword>